<protein>
    <submittedName>
        <fullName evidence="1">Uncharacterized protein</fullName>
    </submittedName>
</protein>
<proteinExistence type="predicted"/>
<dbReference type="AlphaFoldDB" id="A0A644ZKJ2"/>
<name>A0A644ZKJ2_9ZZZZ</name>
<comment type="caution">
    <text evidence="1">The sequence shown here is derived from an EMBL/GenBank/DDBJ whole genome shotgun (WGS) entry which is preliminary data.</text>
</comment>
<gene>
    <name evidence="1" type="ORF">SDC9_85836</name>
</gene>
<accession>A0A644ZKJ2</accession>
<organism evidence="1">
    <name type="scientific">bioreactor metagenome</name>
    <dbReference type="NCBI Taxonomy" id="1076179"/>
    <lineage>
        <taxon>unclassified sequences</taxon>
        <taxon>metagenomes</taxon>
        <taxon>ecological metagenomes</taxon>
    </lineage>
</organism>
<evidence type="ECO:0000313" key="1">
    <source>
        <dbReference type="EMBL" id="MPM39203.1"/>
    </source>
</evidence>
<sequence>MNNVSRDSFERFCFFDAIPNGGEKAKTEKPPLTHDDAQGVRVLPFAL</sequence>
<reference evidence="1" key="1">
    <citation type="submission" date="2019-08" db="EMBL/GenBank/DDBJ databases">
        <authorList>
            <person name="Kucharzyk K."/>
            <person name="Murdoch R.W."/>
            <person name="Higgins S."/>
            <person name="Loffler F."/>
        </authorList>
    </citation>
    <scope>NUCLEOTIDE SEQUENCE</scope>
</reference>
<dbReference type="EMBL" id="VSSQ01008560">
    <property type="protein sequence ID" value="MPM39203.1"/>
    <property type="molecule type" value="Genomic_DNA"/>
</dbReference>